<reference evidence="7 8" key="1">
    <citation type="journal article" date="2011" name="J. Bacteriol.">
        <title>Genome sequence of the mercury-methylating and pleomorphic Desulfovibrio africanus Strain Walvis Bay.</title>
        <authorList>
            <person name="Brown S.D."/>
            <person name="Wall J.D."/>
            <person name="Kucken A.M."/>
            <person name="Gilmour C.C."/>
            <person name="Podar M."/>
            <person name="Brandt C.C."/>
            <person name="Teshima H."/>
            <person name="Detter J.C."/>
            <person name="Han C.S."/>
            <person name="Land M.L."/>
            <person name="Lucas S."/>
            <person name="Han J."/>
            <person name="Pennacchio L."/>
            <person name="Nolan M."/>
            <person name="Pitluck S."/>
            <person name="Woyke T."/>
            <person name="Goodwin L."/>
            <person name="Palumbo A.V."/>
            <person name="Elias D.A."/>
        </authorList>
    </citation>
    <scope>NUCLEOTIDE SEQUENCE [LARGE SCALE GENOMIC DNA]</scope>
    <source>
        <strain evidence="7 8">Walvis Bay</strain>
    </source>
</reference>
<name>F3YWC4_DESAF</name>
<sequence>MQRTIKMLAPVLLGLVLWLLPAPEGLSADAWHYFALFAAVVLGLVLEPIPPALTGLLGVTLATILRLVPAAPGKAASAGDAIKWGLSGFSNGIVWLIFAAFIFALGYEKTGLGKRLGLTLIRRMGRKTLGLGYAVALSDLVLAPFMPSNTARSGGTIYPIIKNIPPLYGSTPESNPRGIGAYLMWTALATTCVTSSMFLTGLAPNVLAQSLVEKTLNVSLSWNLWFMSFLPVGVILFLATPLLAYIIYPPTQKTSENAPIWAAEELRKLGPITGREILMAALAVGALLSWIFLKSSINGTTVALAAVCIMVVGKVVTWDDVLGYKQAWNVLAWFATLVTLAAGLSQTGFLTWFAEATSSYMQGLSPTITLIGLVVVFFVSHYMFASVTAHVVAMLPVMLVAAQSVPGLDITFASMILCSTLGIMGIITPYGTGPSPIYYGSGYMKGKDMWWLGLVFGGIYLAAFLLVGMPWNLMRA</sequence>
<feature type="transmembrane region" description="Helical" evidence="6">
    <location>
        <begin position="31"/>
        <end position="46"/>
    </location>
</feature>
<dbReference type="PIRSF" id="PIRSF002457">
    <property type="entry name" value="DASS"/>
    <property type="match status" value="1"/>
</dbReference>
<dbReference type="HOGENOM" id="CLU_005170_7_0_7"/>
<comment type="subcellular location">
    <subcellularLocation>
        <location evidence="1">Membrane</location>
        <topology evidence="1">Multi-pass membrane protein</topology>
    </subcellularLocation>
</comment>
<dbReference type="KEGG" id="daf:Desaf_0962"/>
<proteinExistence type="inferred from homology"/>
<feature type="transmembrane region" description="Helical" evidence="6">
    <location>
        <begin position="300"/>
        <end position="318"/>
    </location>
</feature>
<dbReference type="EMBL" id="CP003221">
    <property type="protein sequence ID" value="EGJ49310.1"/>
    <property type="molecule type" value="Genomic_DNA"/>
</dbReference>
<evidence type="ECO:0000313" key="8">
    <source>
        <dbReference type="Proteomes" id="UP000007844"/>
    </source>
</evidence>
<feature type="transmembrane region" description="Helical" evidence="6">
    <location>
        <begin position="53"/>
        <end position="72"/>
    </location>
</feature>
<feature type="transmembrane region" description="Helical" evidence="6">
    <location>
        <begin position="128"/>
        <end position="146"/>
    </location>
</feature>
<evidence type="ECO:0000256" key="2">
    <source>
        <dbReference type="ARBA" id="ARBA00007349"/>
    </source>
</evidence>
<dbReference type="Proteomes" id="UP000007844">
    <property type="component" value="Chromosome"/>
</dbReference>
<evidence type="ECO:0000256" key="4">
    <source>
        <dbReference type="ARBA" id="ARBA00022989"/>
    </source>
</evidence>
<feature type="transmembrane region" description="Helical" evidence="6">
    <location>
        <begin position="182"/>
        <end position="203"/>
    </location>
</feature>
<feature type="transmembrane region" description="Helical" evidence="6">
    <location>
        <begin position="410"/>
        <end position="430"/>
    </location>
</feature>
<dbReference type="eggNOG" id="COG0471">
    <property type="taxonomic scope" value="Bacteria"/>
</dbReference>
<feature type="transmembrane region" description="Helical" evidence="6">
    <location>
        <begin position="450"/>
        <end position="473"/>
    </location>
</feature>
<dbReference type="RefSeq" id="WP_014259126.1">
    <property type="nucleotide sequence ID" value="NC_016629.1"/>
</dbReference>
<organism evidence="7 8">
    <name type="scientific">Desulfocurvibacter africanus subsp. africanus str. Walvis Bay</name>
    <dbReference type="NCBI Taxonomy" id="690850"/>
    <lineage>
        <taxon>Bacteria</taxon>
        <taxon>Pseudomonadati</taxon>
        <taxon>Thermodesulfobacteriota</taxon>
        <taxon>Desulfovibrionia</taxon>
        <taxon>Desulfovibrionales</taxon>
        <taxon>Desulfovibrionaceae</taxon>
        <taxon>Desulfocurvibacter</taxon>
    </lineage>
</organism>
<keyword evidence="5 6" id="KW-0472">Membrane</keyword>
<evidence type="ECO:0000256" key="3">
    <source>
        <dbReference type="ARBA" id="ARBA00022692"/>
    </source>
</evidence>
<accession>F3YWC4</accession>
<keyword evidence="3 6" id="KW-0812">Transmembrane</keyword>
<evidence type="ECO:0000256" key="6">
    <source>
        <dbReference type="SAM" id="Phobius"/>
    </source>
</evidence>
<evidence type="ECO:0000256" key="5">
    <source>
        <dbReference type="ARBA" id="ARBA00023136"/>
    </source>
</evidence>
<dbReference type="GO" id="GO:0022857">
    <property type="term" value="F:transmembrane transporter activity"/>
    <property type="evidence" value="ECO:0007669"/>
    <property type="project" value="InterPro"/>
</dbReference>
<comment type="similarity">
    <text evidence="2">Belongs to the SLC13A/DASS transporter (TC 2.A.47) family. DIT1 subfamily.</text>
</comment>
<dbReference type="NCBIfam" id="TIGR00785">
    <property type="entry name" value="dass"/>
    <property type="match status" value="1"/>
</dbReference>
<dbReference type="AlphaFoldDB" id="F3YWC4"/>
<feature type="transmembrane region" description="Helical" evidence="6">
    <location>
        <begin position="84"/>
        <end position="107"/>
    </location>
</feature>
<protein>
    <submittedName>
        <fullName evidence="7">Anion transporter</fullName>
    </submittedName>
</protein>
<dbReference type="GO" id="GO:0016020">
    <property type="term" value="C:membrane"/>
    <property type="evidence" value="ECO:0007669"/>
    <property type="project" value="UniProtKB-SubCell"/>
</dbReference>
<dbReference type="Pfam" id="PF00939">
    <property type="entry name" value="Na_sulph_symp"/>
    <property type="match status" value="1"/>
</dbReference>
<dbReference type="PANTHER" id="PTHR42826">
    <property type="entry name" value="DICARBOXYLATE TRANSPORTER 2.1, CHLOROPLASTIC"/>
    <property type="match status" value="1"/>
</dbReference>
<keyword evidence="4 6" id="KW-1133">Transmembrane helix</keyword>
<dbReference type="InterPro" id="IPR030676">
    <property type="entry name" value="CitT-rel"/>
</dbReference>
<feature type="transmembrane region" description="Helical" evidence="6">
    <location>
        <begin position="224"/>
        <end position="248"/>
    </location>
</feature>
<evidence type="ECO:0000256" key="1">
    <source>
        <dbReference type="ARBA" id="ARBA00004141"/>
    </source>
</evidence>
<feature type="transmembrane region" description="Helical" evidence="6">
    <location>
        <begin position="330"/>
        <end position="353"/>
    </location>
</feature>
<dbReference type="STRING" id="690850.Desaf_0962"/>
<evidence type="ECO:0000313" key="7">
    <source>
        <dbReference type="EMBL" id="EGJ49310.1"/>
    </source>
</evidence>
<feature type="transmembrane region" description="Helical" evidence="6">
    <location>
        <begin position="360"/>
        <end position="378"/>
    </location>
</feature>
<gene>
    <name evidence="7" type="ORF">Desaf_0962</name>
</gene>
<keyword evidence="8" id="KW-1185">Reference proteome</keyword>
<dbReference type="InterPro" id="IPR001898">
    <property type="entry name" value="SLC13A/DASS"/>
</dbReference>